<gene>
    <name evidence="2" type="ORF">ACFP2T_44295</name>
</gene>
<dbReference type="RefSeq" id="WP_377433170.1">
    <property type="nucleotide sequence ID" value="NZ_JBHSPR010000085.1"/>
</dbReference>
<proteinExistence type="predicted"/>
<reference evidence="3" key="1">
    <citation type="journal article" date="2019" name="Int. J. Syst. Evol. Microbiol.">
        <title>The Global Catalogue of Microorganisms (GCM) 10K type strain sequencing project: providing services to taxonomists for standard genome sequencing and annotation.</title>
        <authorList>
            <consortium name="The Broad Institute Genomics Platform"/>
            <consortium name="The Broad Institute Genome Sequencing Center for Infectious Disease"/>
            <person name="Wu L."/>
            <person name="Ma J."/>
        </authorList>
    </citation>
    <scope>NUCLEOTIDE SEQUENCE [LARGE SCALE GENOMIC DNA]</scope>
    <source>
        <strain evidence="3">ZS-35-S2</strain>
    </source>
</reference>
<dbReference type="EMBL" id="JBHSPR010000085">
    <property type="protein sequence ID" value="MFC6023159.1"/>
    <property type="molecule type" value="Genomic_DNA"/>
</dbReference>
<protein>
    <submittedName>
        <fullName evidence="2">DUF397 domain-containing protein</fullName>
    </submittedName>
</protein>
<accession>A0ABW1KMV0</accession>
<dbReference type="InterPro" id="IPR007278">
    <property type="entry name" value="DUF397"/>
</dbReference>
<sequence length="60" mass="6367">MRSDGVWRTSSRSGGNGDCVEVAWVPGSVAVRDSKDRSGPALAFPESAWRAFVQVAQSKG</sequence>
<evidence type="ECO:0000313" key="3">
    <source>
        <dbReference type="Proteomes" id="UP001596203"/>
    </source>
</evidence>
<evidence type="ECO:0000313" key="2">
    <source>
        <dbReference type="EMBL" id="MFC6023159.1"/>
    </source>
</evidence>
<dbReference type="Proteomes" id="UP001596203">
    <property type="component" value="Unassembled WGS sequence"/>
</dbReference>
<comment type="caution">
    <text evidence="2">The sequence shown here is derived from an EMBL/GenBank/DDBJ whole genome shotgun (WGS) entry which is preliminary data.</text>
</comment>
<name>A0ABW1KMV0_9ACTN</name>
<feature type="domain" description="DUF397" evidence="1">
    <location>
        <begin position="6"/>
        <end position="55"/>
    </location>
</feature>
<organism evidence="2 3">
    <name type="scientific">Plantactinospora solaniradicis</name>
    <dbReference type="NCBI Taxonomy" id="1723736"/>
    <lineage>
        <taxon>Bacteria</taxon>
        <taxon>Bacillati</taxon>
        <taxon>Actinomycetota</taxon>
        <taxon>Actinomycetes</taxon>
        <taxon>Micromonosporales</taxon>
        <taxon>Micromonosporaceae</taxon>
        <taxon>Plantactinospora</taxon>
    </lineage>
</organism>
<evidence type="ECO:0000259" key="1">
    <source>
        <dbReference type="Pfam" id="PF04149"/>
    </source>
</evidence>
<keyword evidence="3" id="KW-1185">Reference proteome</keyword>
<dbReference type="Pfam" id="PF04149">
    <property type="entry name" value="DUF397"/>
    <property type="match status" value="1"/>
</dbReference>